<evidence type="ECO:0000256" key="1">
    <source>
        <dbReference type="SAM" id="MobiDB-lite"/>
    </source>
</evidence>
<accession>A0A9N7Z771</accession>
<dbReference type="AlphaFoldDB" id="A0A9N7Z771"/>
<protein>
    <submittedName>
        <fullName evidence="2">Uncharacterized protein</fullName>
    </submittedName>
</protein>
<sequence length="235" mass="26265">MMPPHQRTSHLLFSSPNSCSPIRLALPRSRVYPPPCSLFIFRHPSQVSCFRGLSASPVSTDHTHLPRLSLPGDQAPAALSVRTRAPLSAHPFLPSYRHTVPYLELISPPYSGTARRNAVTTRPSLPVATQFYLTPMPPERLKRYARGQPSWSPILGLNPHHPGLVCCLHCQDKGRLQRNHGQLRRSSARACWLSVDLSTARTEARAEQIIADRFHPAPRHLQRSPSGESVRSHQD</sequence>
<reference evidence="2" key="1">
    <citation type="submission" date="2020-03" db="EMBL/GenBank/DDBJ databases">
        <authorList>
            <person name="Weist P."/>
        </authorList>
    </citation>
    <scope>NUCLEOTIDE SEQUENCE</scope>
</reference>
<feature type="region of interest" description="Disordered" evidence="1">
    <location>
        <begin position="211"/>
        <end position="235"/>
    </location>
</feature>
<dbReference type="EMBL" id="CADEAL010004368">
    <property type="protein sequence ID" value="CAB1457978.1"/>
    <property type="molecule type" value="Genomic_DNA"/>
</dbReference>
<evidence type="ECO:0000313" key="2">
    <source>
        <dbReference type="EMBL" id="CAB1457978.1"/>
    </source>
</evidence>
<dbReference type="Proteomes" id="UP001153269">
    <property type="component" value="Unassembled WGS sequence"/>
</dbReference>
<keyword evidence="3" id="KW-1185">Reference proteome</keyword>
<evidence type="ECO:0000313" key="3">
    <source>
        <dbReference type="Proteomes" id="UP001153269"/>
    </source>
</evidence>
<name>A0A9N7Z771_PLEPL</name>
<organism evidence="2 3">
    <name type="scientific">Pleuronectes platessa</name>
    <name type="common">European plaice</name>
    <dbReference type="NCBI Taxonomy" id="8262"/>
    <lineage>
        <taxon>Eukaryota</taxon>
        <taxon>Metazoa</taxon>
        <taxon>Chordata</taxon>
        <taxon>Craniata</taxon>
        <taxon>Vertebrata</taxon>
        <taxon>Euteleostomi</taxon>
        <taxon>Actinopterygii</taxon>
        <taxon>Neopterygii</taxon>
        <taxon>Teleostei</taxon>
        <taxon>Neoteleostei</taxon>
        <taxon>Acanthomorphata</taxon>
        <taxon>Carangaria</taxon>
        <taxon>Pleuronectiformes</taxon>
        <taxon>Pleuronectoidei</taxon>
        <taxon>Pleuronectidae</taxon>
        <taxon>Pleuronectes</taxon>
    </lineage>
</organism>
<gene>
    <name evidence="2" type="ORF">PLEPLA_LOCUS45806</name>
</gene>
<comment type="caution">
    <text evidence="2">The sequence shown here is derived from an EMBL/GenBank/DDBJ whole genome shotgun (WGS) entry which is preliminary data.</text>
</comment>
<proteinExistence type="predicted"/>